<feature type="transmembrane region" description="Helical" evidence="1">
    <location>
        <begin position="63"/>
        <end position="83"/>
    </location>
</feature>
<feature type="transmembrane region" description="Helical" evidence="1">
    <location>
        <begin position="36"/>
        <end position="57"/>
    </location>
</feature>
<dbReference type="Proteomes" id="UP000051952">
    <property type="component" value="Unassembled WGS sequence"/>
</dbReference>
<name>A0A0S4JVK6_BODSA</name>
<keyword evidence="1" id="KW-1133">Transmembrane helix</keyword>
<gene>
    <name evidence="2" type="ORF">BSAL_47635</name>
</gene>
<feature type="non-terminal residue" evidence="2">
    <location>
        <position position="1"/>
    </location>
</feature>
<dbReference type="VEuPathDB" id="TriTrypDB:BSAL_47635"/>
<sequence length="176" mass="18799">DGDVCSAAQWISGCTIGLGCVHAVLCVALRPFSVRLEFWAAVSADVLGVLSQILALAGSVDGASVAVTIAAIAELIVVVLMMLNFGTLSWQQGEAASHDEEEGTLRSVHRTTNKESIEMSAEWQARRLLQRSQDGVGARQSFATNHAVTYETPFNASEPLRVLIELVCTQRGSSLL</sequence>
<keyword evidence="1" id="KW-0812">Transmembrane</keyword>
<evidence type="ECO:0000313" key="2">
    <source>
        <dbReference type="EMBL" id="CUG94328.1"/>
    </source>
</evidence>
<keyword evidence="1" id="KW-0472">Membrane</keyword>
<organism evidence="2 3">
    <name type="scientific">Bodo saltans</name>
    <name type="common">Flagellated protozoan</name>
    <dbReference type="NCBI Taxonomy" id="75058"/>
    <lineage>
        <taxon>Eukaryota</taxon>
        <taxon>Discoba</taxon>
        <taxon>Euglenozoa</taxon>
        <taxon>Kinetoplastea</taxon>
        <taxon>Metakinetoplastina</taxon>
        <taxon>Eubodonida</taxon>
        <taxon>Bodonidae</taxon>
        <taxon>Bodo</taxon>
    </lineage>
</organism>
<evidence type="ECO:0000256" key="1">
    <source>
        <dbReference type="SAM" id="Phobius"/>
    </source>
</evidence>
<proteinExistence type="predicted"/>
<evidence type="ECO:0000313" key="3">
    <source>
        <dbReference type="Proteomes" id="UP000051952"/>
    </source>
</evidence>
<dbReference type="EMBL" id="CYKH01002235">
    <property type="protein sequence ID" value="CUG94328.1"/>
    <property type="molecule type" value="Genomic_DNA"/>
</dbReference>
<keyword evidence="3" id="KW-1185">Reference proteome</keyword>
<feature type="transmembrane region" description="Helical" evidence="1">
    <location>
        <begin position="6"/>
        <end position="29"/>
    </location>
</feature>
<accession>A0A0S4JVK6</accession>
<reference evidence="3" key="1">
    <citation type="submission" date="2015-09" db="EMBL/GenBank/DDBJ databases">
        <authorList>
            <consortium name="Pathogen Informatics"/>
        </authorList>
    </citation>
    <scope>NUCLEOTIDE SEQUENCE [LARGE SCALE GENOMIC DNA]</scope>
    <source>
        <strain evidence="3">Lake Konstanz</strain>
    </source>
</reference>
<protein>
    <submittedName>
        <fullName evidence="2">GPI-anchored surface protein, putative</fullName>
    </submittedName>
</protein>
<dbReference type="AlphaFoldDB" id="A0A0S4JVK6"/>